<gene>
    <name evidence="2" type="ORF">B296_00050664</name>
</gene>
<organism evidence="2 3">
    <name type="scientific">Ensete ventricosum</name>
    <name type="common">Abyssinian banana</name>
    <name type="synonym">Musa ensete</name>
    <dbReference type="NCBI Taxonomy" id="4639"/>
    <lineage>
        <taxon>Eukaryota</taxon>
        <taxon>Viridiplantae</taxon>
        <taxon>Streptophyta</taxon>
        <taxon>Embryophyta</taxon>
        <taxon>Tracheophyta</taxon>
        <taxon>Spermatophyta</taxon>
        <taxon>Magnoliopsida</taxon>
        <taxon>Liliopsida</taxon>
        <taxon>Zingiberales</taxon>
        <taxon>Musaceae</taxon>
        <taxon>Ensete</taxon>
    </lineage>
</organism>
<evidence type="ECO:0000313" key="2">
    <source>
        <dbReference type="EMBL" id="RRT46851.1"/>
    </source>
</evidence>
<sequence length="99" mass="10897">MYARLSKSVGRREMLVESGGGCLVVSIFGCASLGSVYESYTKASISSGGYDVKQSATFQDLGWRHCPKISGNEYEIMWSTPSRNLRLRVHLNVSGEELT</sequence>
<keyword evidence="1" id="KW-1133">Transmembrane helix</keyword>
<dbReference type="EMBL" id="AMZH03014915">
    <property type="protein sequence ID" value="RRT46851.1"/>
    <property type="molecule type" value="Genomic_DNA"/>
</dbReference>
<evidence type="ECO:0000256" key="1">
    <source>
        <dbReference type="SAM" id="Phobius"/>
    </source>
</evidence>
<protein>
    <submittedName>
        <fullName evidence="2">Uncharacterized protein</fullName>
    </submittedName>
</protein>
<keyword evidence="1" id="KW-0812">Transmembrane</keyword>
<name>A0A426Y5Q2_ENSVE</name>
<feature type="transmembrane region" description="Helical" evidence="1">
    <location>
        <begin position="20"/>
        <end position="37"/>
    </location>
</feature>
<dbReference type="AlphaFoldDB" id="A0A426Y5Q2"/>
<accession>A0A426Y5Q2</accession>
<dbReference type="Proteomes" id="UP000287651">
    <property type="component" value="Unassembled WGS sequence"/>
</dbReference>
<evidence type="ECO:0000313" key="3">
    <source>
        <dbReference type="Proteomes" id="UP000287651"/>
    </source>
</evidence>
<proteinExistence type="predicted"/>
<dbReference type="PROSITE" id="PS51257">
    <property type="entry name" value="PROKAR_LIPOPROTEIN"/>
    <property type="match status" value="1"/>
</dbReference>
<reference evidence="2 3" key="1">
    <citation type="journal article" date="2014" name="Agronomy (Basel)">
        <title>A Draft Genome Sequence for Ensete ventricosum, the Drought-Tolerant Tree Against Hunger.</title>
        <authorList>
            <person name="Harrison J."/>
            <person name="Moore K.A."/>
            <person name="Paszkiewicz K."/>
            <person name="Jones T."/>
            <person name="Grant M."/>
            <person name="Ambacheew D."/>
            <person name="Muzemil S."/>
            <person name="Studholme D.J."/>
        </authorList>
    </citation>
    <scope>NUCLEOTIDE SEQUENCE [LARGE SCALE GENOMIC DNA]</scope>
</reference>
<comment type="caution">
    <text evidence="2">The sequence shown here is derived from an EMBL/GenBank/DDBJ whole genome shotgun (WGS) entry which is preliminary data.</text>
</comment>
<keyword evidence="1" id="KW-0472">Membrane</keyword>